<keyword evidence="2" id="KW-0547">Nucleotide-binding</keyword>
<comment type="caution">
    <text evidence="6">The sequence shown here is derived from an EMBL/GenBank/DDBJ whole genome shotgun (WGS) entry which is preliminary data.</text>
</comment>
<dbReference type="STRING" id="658196.A0A397TDF9"/>
<keyword evidence="3" id="KW-0067">ATP-binding</keyword>
<sequence>MTSVKEWIDKKIEDGDIKYFEYDEFSLIKEIGRGAFCKVSRAYLASSKLEVALKTFVDENSSIEEEILNEFVRELNLLRKVCHDDNINSFLGITKNLIGDYIMVLEYANEGNLREYLKKKFLLLKWKDKIQMALDITRGLKYLHSEEIVHRDLHSKNILVNDGKLLIADLGLSKKLAEISSNSKANKLGMVEYIDPRCHKITKFKKDKKSDIYGLGVLLWEITSGNPPFSDHSQDDLYALVIKICCENLREDPIMGTPLKYLQLYQRCWDDDPKLRPDIEEVYEILSQLNQLTIEESLDLLQFNINKNIQEELQTYNSSFNNSNANNDSKLPDLSIEPDLRNLLIVCLTSCGKSALCNVLTETNDFRENESPVSETSNFQKKYFEVNGTKFCVVDTVGFKHTKLSTKEVLNKIEEGIYSMPEGISQILYVIDGRFTTEEIRIFELLEHVIVGSGILEYVTFVRTKFGNFKSPTERKKEKDKILEENGKIAKIVNSCNKVVYVDNPPINNHDYDSEDIENNKKTRAKSRTILLDHLEKVCQEKYFELKTWNELYPRIVKYLEDREKRLFPFLAILILIITGFTYAFSITSEPQENQYQCFIADKFTDPTPISQSMSLALYLRLLPTDYSGFLSSWTYHEVPTMTIFSVLFITFTLFQIYFMKLLMELLSKAIKDEKYLLQKAKLLCHTYSWSS</sequence>
<dbReference type="EMBL" id="QKYT01000047">
    <property type="protein sequence ID" value="RIA96280.1"/>
    <property type="molecule type" value="Genomic_DNA"/>
</dbReference>
<feature type="transmembrane region" description="Helical" evidence="4">
    <location>
        <begin position="567"/>
        <end position="586"/>
    </location>
</feature>
<dbReference type="SUPFAM" id="SSF52540">
    <property type="entry name" value="P-loop containing nucleoside triphosphate hydrolases"/>
    <property type="match status" value="1"/>
</dbReference>
<evidence type="ECO:0000256" key="1">
    <source>
        <dbReference type="ARBA" id="ARBA00008171"/>
    </source>
</evidence>
<evidence type="ECO:0000259" key="5">
    <source>
        <dbReference type="PROSITE" id="PS50011"/>
    </source>
</evidence>
<organism evidence="6 7">
    <name type="scientific">Glomus cerebriforme</name>
    <dbReference type="NCBI Taxonomy" id="658196"/>
    <lineage>
        <taxon>Eukaryota</taxon>
        <taxon>Fungi</taxon>
        <taxon>Fungi incertae sedis</taxon>
        <taxon>Mucoromycota</taxon>
        <taxon>Glomeromycotina</taxon>
        <taxon>Glomeromycetes</taxon>
        <taxon>Glomerales</taxon>
        <taxon>Glomeraceae</taxon>
        <taxon>Glomus</taxon>
    </lineage>
</organism>
<keyword evidence="4" id="KW-1133">Transmembrane helix</keyword>
<dbReference type="InterPro" id="IPR051681">
    <property type="entry name" value="Ser/Thr_Kinases-Pseudokinases"/>
</dbReference>
<keyword evidence="6" id="KW-0418">Kinase</keyword>
<dbReference type="Proteomes" id="UP000265703">
    <property type="component" value="Unassembled WGS sequence"/>
</dbReference>
<keyword evidence="7" id="KW-1185">Reference proteome</keyword>
<dbReference type="InterPro" id="IPR011009">
    <property type="entry name" value="Kinase-like_dom_sf"/>
</dbReference>
<evidence type="ECO:0000256" key="3">
    <source>
        <dbReference type="ARBA" id="ARBA00022840"/>
    </source>
</evidence>
<proteinExistence type="inferred from homology"/>
<dbReference type="Pfam" id="PF04548">
    <property type="entry name" value="AIG1"/>
    <property type="match status" value="1"/>
</dbReference>
<dbReference type="GO" id="GO:0005524">
    <property type="term" value="F:ATP binding"/>
    <property type="evidence" value="ECO:0007669"/>
    <property type="project" value="UniProtKB-KW"/>
</dbReference>
<dbReference type="SUPFAM" id="SSF56112">
    <property type="entry name" value="Protein kinase-like (PK-like)"/>
    <property type="match status" value="1"/>
</dbReference>
<dbReference type="GO" id="GO:0005525">
    <property type="term" value="F:GTP binding"/>
    <property type="evidence" value="ECO:0007669"/>
    <property type="project" value="InterPro"/>
</dbReference>
<comment type="similarity">
    <text evidence="1">Belongs to the protein kinase superfamily. TKL Ser/Thr protein kinase family. ROCO subfamily.</text>
</comment>
<feature type="domain" description="Protein kinase" evidence="5">
    <location>
        <begin position="25"/>
        <end position="289"/>
    </location>
</feature>
<dbReference type="PRINTS" id="PR00109">
    <property type="entry name" value="TYRKINASE"/>
</dbReference>
<evidence type="ECO:0000256" key="2">
    <source>
        <dbReference type="ARBA" id="ARBA00022741"/>
    </source>
</evidence>
<evidence type="ECO:0000313" key="6">
    <source>
        <dbReference type="EMBL" id="RIA96280.1"/>
    </source>
</evidence>
<feature type="transmembrane region" description="Helical" evidence="4">
    <location>
        <begin position="639"/>
        <end position="659"/>
    </location>
</feature>
<gene>
    <name evidence="6" type="ORF">C1645_872155</name>
</gene>
<dbReference type="Gene3D" id="3.40.50.300">
    <property type="entry name" value="P-loop containing nucleotide triphosphate hydrolases"/>
    <property type="match status" value="1"/>
</dbReference>
<dbReference type="AlphaFoldDB" id="A0A397TDF9"/>
<evidence type="ECO:0000256" key="4">
    <source>
        <dbReference type="SAM" id="Phobius"/>
    </source>
</evidence>
<keyword evidence="4" id="KW-0472">Membrane</keyword>
<accession>A0A397TDF9</accession>
<dbReference type="PANTHER" id="PTHR44329:SF298">
    <property type="entry name" value="MIXED LINEAGE KINASE DOMAIN-LIKE PROTEIN"/>
    <property type="match status" value="1"/>
</dbReference>
<dbReference type="InterPro" id="IPR000719">
    <property type="entry name" value="Prot_kinase_dom"/>
</dbReference>
<keyword evidence="6" id="KW-0808">Transferase</keyword>
<dbReference type="InterPro" id="IPR027417">
    <property type="entry name" value="P-loop_NTPase"/>
</dbReference>
<evidence type="ECO:0000313" key="7">
    <source>
        <dbReference type="Proteomes" id="UP000265703"/>
    </source>
</evidence>
<reference evidence="6 7" key="1">
    <citation type="submission" date="2018-06" db="EMBL/GenBank/DDBJ databases">
        <title>Comparative genomics reveals the genomic features of Rhizophagus irregularis, R. cerebriforme, R. diaphanum and Gigaspora rosea, and their symbiotic lifestyle signature.</title>
        <authorList>
            <person name="Morin E."/>
            <person name="San Clemente H."/>
            <person name="Chen E.C.H."/>
            <person name="De La Providencia I."/>
            <person name="Hainaut M."/>
            <person name="Kuo A."/>
            <person name="Kohler A."/>
            <person name="Murat C."/>
            <person name="Tang N."/>
            <person name="Roy S."/>
            <person name="Loubradou J."/>
            <person name="Henrissat B."/>
            <person name="Grigoriev I.V."/>
            <person name="Corradi N."/>
            <person name="Roux C."/>
            <person name="Martin F.M."/>
        </authorList>
    </citation>
    <scope>NUCLEOTIDE SEQUENCE [LARGE SCALE GENOMIC DNA]</scope>
    <source>
        <strain evidence="6 7">DAOM 227022</strain>
    </source>
</reference>
<dbReference type="PANTHER" id="PTHR44329">
    <property type="entry name" value="SERINE/THREONINE-PROTEIN KINASE TNNI3K-RELATED"/>
    <property type="match status" value="1"/>
</dbReference>
<dbReference type="GO" id="GO:0004674">
    <property type="term" value="F:protein serine/threonine kinase activity"/>
    <property type="evidence" value="ECO:0007669"/>
    <property type="project" value="TreeGrafter"/>
</dbReference>
<dbReference type="InterPro" id="IPR006703">
    <property type="entry name" value="G_AIG1"/>
</dbReference>
<name>A0A397TDF9_9GLOM</name>
<protein>
    <submittedName>
        <fullName evidence="6">Kinase-like domain-containing protein</fullName>
    </submittedName>
</protein>
<dbReference type="OrthoDB" id="2380053at2759"/>
<dbReference type="PROSITE" id="PS50011">
    <property type="entry name" value="PROTEIN_KINASE_DOM"/>
    <property type="match status" value="1"/>
</dbReference>
<dbReference type="InterPro" id="IPR001245">
    <property type="entry name" value="Ser-Thr/Tyr_kinase_cat_dom"/>
</dbReference>
<dbReference type="Gene3D" id="1.10.510.10">
    <property type="entry name" value="Transferase(Phosphotransferase) domain 1"/>
    <property type="match status" value="1"/>
</dbReference>
<keyword evidence="4" id="KW-0812">Transmembrane</keyword>
<dbReference type="Pfam" id="PF07714">
    <property type="entry name" value="PK_Tyr_Ser-Thr"/>
    <property type="match status" value="1"/>
</dbReference>